<organism evidence="3 4">
    <name type="scientific">Actinomycetospora aurantiaca</name>
    <dbReference type="NCBI Taxonomy" id="3129233"/>
    <lineage>
        <taxon>Bacteria</taxon>
        <taxon>Bacillati</taxon>
        <taxon>Actinomycetota</taxon>
        <taxon>Actinomycetes</taxon>
        <taxon>Pseudonocardiales</taxon>
        <taxon>Pseudonocardiaceae</taxon>
        <taxon>Actinomycetospora</taxon>
    </lineage>
</organism>
<dbReference type="RefSeq" id="WP_337695017.1">
    <property type="nucleotide sequence ID" value="NZ_JBBEGN010000004.1"/>
</dbReference>
<keyword evidence="4" id="KW-1185">Reference proteome</keyword>
<name>A0ABU8MPV3_9PSEU</name>
<feature type="chain" id="PRO_5047221096" description="LPXTG cell wall anchor domain-containing protein" evidence="2">
    <location>
        <begin position="26"/>
        <end position="89"/>
    </location>
</feature>
<proteinExistence type="predicted"/>
<reference evidence="3 4" key="1">
    <citation type="submission" date="2024-03" db="EMBL/GenBank/DDBJ databases">
        <title>Actinomycetospora sp. OC33-EN08, a novel actinomycete isolated from wild orchid (Aerides multiflora).</title>
        <authorList>
            <person name="Suriyachadkun C."/>
        </authorList>
    </citation>
    <scope>NUCLEOTIDE SEQUENCE [LARGE SCALE GENOMIC DNA]</scope>
    <source>
        <strain evidence="3 4">OC33-EN08</strain>
    </source>
</reference>
<dbReference type="Proteomes" id="UP001385809">
    <property type="component" value="Unassembled WGS sequence"/>
</dbReference>
<protein>
    <recommendedName>
        <fullName evidence="5">LPXTG cell wall anchor domain-containing protein</fullName>
    </recommendedName>
</protein>
<feature type="signal peptide" evidence="2">
    <location>
        <begin position="1"/>
        <end position="25"/>
    </location>
</feature>
<evidence type="ECO:0000256" key="1">
    <source>
        <dbReference type="SAM" id="Phobius"/>
    </source>
</evidence>
<accession>A0ABU8MPV3</accession>
<keyword evidence="1" id="KW-0812">Transmembrane</keyword>
<evidence type="ECO:0000313" key="3">
    <source>
        <dbReference type="EMBL" id="MEJ2868433.1"/>
    </source>
</evidence>
<sequence length="89" mass="8690">MPSHRRTRHARPVVGRIALAGVALAGLSAAPGTVAVSAPLDVAAAPAAAPAPFAAAPGQDDVLWYGLLSAAALAGAAGAHQLVGRPRRA</sequence>
<evidence type="ECO:0008006" key="5">
    <source>
        <dbReference type="Google" id="ProtNLM"/>
    </source>
</evidence>
<evidence type="ECO:0000256" key="2">
    <source>
        <dbReference type="SAM" id="SignalP"/>
    </source>
</evidence>
<keyword evidence="2" id="KW-0732">Signal</keyword>
<comment type="caution">
    <text evidence="3">The sequence shown here is derived from an EMBL/GenBank/DDBJ whole genome shotgun (WGS) entry which is preliminary data.</text>
</comment>
<gene>
    <name evidence="3" type="ORF">WCD74_11710</name>
</gene>
<dbReference type="EMBL" id="JBBEGN010000004">
    <property type="protein sequence ID" value="MEJ2868433.1"/>
    <property type="molecule type" value="Genomic_DNA"/>
</dbReference>
<evidence type="ECO:0000313" key="4">
    <source>
        <dbReference type="Proteomes" id="UP001385809"/>
    </source>
</evidence>
<keyword evidence="1" id="KW-1133">Transmembrane helix</keyword>
<feature type="transmembrane region" description="Helical" evidence="1">
    <location>
        <begin position="63"/>
        <end position="83"/>
    </location>
</feature>
<keyword evidence="1" id="KW-0472">Membrane</keyword>